<proteinExistence type="predicted"/>
<dbReference type="InterPro" id="IPR029058">
    <property type="entry name" value="AB_hydrolase_fold"/>
</dbReference>
<dbReference type="Proteomes" id="UP000050934">
    <property type="component" value="Unassembled WGS sequence"/>
</dbReference>
<dbReference type="SUPFAM" id="SSF53474">
    <property type="entry name" value="alpha/beta-Hydrolases"/>
    <property type="match status" value="1"/>
</dbReference>
<reference evidence="1 2" key="1">
    <citation type="journal article" date="2015" name="Genome Announc.">
        <title>Expanding the biotechnology potential of lactobacilli through comparative genomics of 213 strains and associated genera.</title>
        <authorList>
            <person name="Sun Z."/>
            <person name="Harris H.M."/>
            <person name="McCann A."/>
            <person name="Guo C."/>
            <person name="Argimon S."/>
            <person name="Zhang W."/>
            <person name="Yang X."/>
            <person name="Jeffery I.B."/>
            <person name="Cooney J.C."/>
            <person name="Kagawa T.F."/>
            <person name="Liu W."/>
            <person name="Song Y."/>
            <person name="Salvetti E."/>
            <person name="Wrobel A."/>
            <person name="Rasinkangas P."/>
            <person name="Parkhill J."/>
            <person name="Rea M.C."/>
            <person name="O'Sullivan O."/>
            <person name="Ritari J."/>
            <person name="Douillard F.P."/>
            <person name="Paul Ross R."/>
            <person name="Yang R."/>
            <person name="Briner A.E."/>
            <person name="Felis G.E."/>
            <person name="de Vos W.M."/>
            <person name="Barrangou R."/>
            <person name="Klaenhammer T.R."/>
            <person name="Caufield P.W."/>
            <person name="Cui Y."/>
            <person name="Zhang H."/>
            <person name="O'Toole P.W."/>
        </authorList>
    </citation>
    <scope>NUCLEOTIDE SEQUENCE [LARGE SCALE GENOMIC DNA]</scope>
    <source>
        <strain evidence="1 2">DSM 17896</strain>
    </source>
</reference>
<accession>A0A0R2I1A2</accession>
<comment type="caution">
    <text evidence="1">The sequence shown here is derived from an EMBL/GenBank/DDBJ whole genome shotgun (WGS) entry which is preliminary data.</text>
</comment>
<dbReference type="Gene3D" id="3.40.50.1820">
    <property type="entry name" value="alpha/beta hydrolase"/>
    <property type="match status" value="1"/>
</dbReference>
<protein>
    <submittedName>
        <fullName evidence="1">Uncharacterized protein</fullName>
    </submittedName>
</protein>
<name>A0A0R2I1A2_9LACO</name>
<dbReference type="STRING" id="396268.IV45_GL000277"/>
<organism evidence="1 2">
    <name type="scientific">Limosilactobacillus secaliphilus</name>
    <dbReference type="NCBI Taxonomy" id="396268"/>
    <lineage>
        <taxon>Bacteria</taxon>
        <taxon>Bacillati</taxon>
        <taxon>Bacillota</taxon>
        <taxon>Bacilli</taxon>
        <taxon>Lactobacillales</taxon>
        <taxon>Lactobacillaceae</taxon>
        <taxon>Limosilactobacillus</taxon>
    </lineage>
</organism>
<evidence type="ECO:0000313" key="1">
    <source>
        <dbReference type="EMBL" id="KRN58946.1"/>
    </source>
</evidence>
<gene>
    <name evidence="1" type="ORF">IV45_GL000277</name>
</gene>
<dbReference type="AlphaFoldDB" id="A0A0R2I1A2"/>
<dbReference type="PATRIC" id="fig|396268.3.peg.280"/>
<dbReference type="EMBL" id="JQBW01000007">
    <property type="protein sequence ID" value="KRN58946.1"/>
    <property type="molecule type" value="Genomic_DNA"/>
</dbReference>
<evidence type="ECO:0000313" key="2">
    <source>
        <dbReference type="Proteomes" id="UP000050934"/>
    </source>
</evidence>
<sequence length="158" mass="17574">MDYQQLDVPDFSFDQLATACEQLAQQAPQPVVLIGEGVGSLLALKIATTMFGRLDRLVLVAAQYKNRSGLLVGLFTNPTISSQQKRTLSRSMKGLDMTKALVHIMCSTYVYCGEKDRFSRQACEDIAMRLLDGHLKIVPKMGRQINEDGLHAISENLR</sequence>
<keyword evidence="2" id="KW-1185">Reference proteome</keyword>